<protein>
    <recommendedName>
        <fullName evidence="4">XRE family transcriptional regulator</fullName>
    </recommendedName>
</protein>
<name>A0ABQ4UEL6_9HYPH</name>
<evidence type="ECO:0000313" key="2">
    <source>
        <dbReference type="EMBL" id="GJE65724.1"/>
    </source>
</evidence>
<feature type="region of interest" description="Disordered" evidence="1">
    <location>
        <begin position="77"/>
        <end position="108"/>
    </location>
</feature>
<organism evidence="2 3">
    <name type="scientific">Methylorubrum aminovorans</name>
    <dbReference type="NCBI Taxonomy" id="269069"/>
    <lineage>
        <taxon>Bacteria</taxon>
        <taxon>Pseudomonadati</taxon>
        <taxon>Pseudomonadota</taxon>
        <taxon>Alphaproteobacteria</taxon>
        <taxon>Hyphomicrobiales</taxon>
        <taxon>Methylobacteriaceae</taxon>
        <taxon>Methylorubrum</taxon>
    </lineage>
</organism>
<comment type="caution">
    <text evidence="2">The sequence shown here is derived from an EMBL/GenBank/DDBJ whole genome shotgun (WGS) entry which is preliminary data.</text>
</comment>
<evidence type="ECO:0000256" key="1">
    <source>
        <dbReference type="SAM" id="MobiDB-lite"/>
    </source>
</evidence>
<gene>
    <name evidence="2" type="ORF">LNAOJCKE_2935</name>
</gene>
<reference evidence="2" key="1">
    <citation type="journal article" date="2021" name="Front. Microbiol.">
        <title>Comprehensive Comparative Genomics and Phenotyping of Methylobacterium Species.</title>
        <authorList>
            <person name="Alessa O."/>
            <person name="Ogura Y."/>
            <person name="Fujitani Y."/>
            <person name="Takami H."/>
            <person name="Hayashi T."/>
            <person name="Sahin N."/>
            <person name="Tani A."/>
        </authorList>
    </citation>
    <scope>NUCLEOTIDE SEQUENCE</scope>
    <source>
        <strain evidence="2">NBRC 15686</strain>
    </source>
</reference>
<dbReference type="InterPro" id="IPR010982">
    <property type="entry name" value="Lambda_DNA-bd_dom_sf"/>
</dbReference>
<dbReference type="EMBL" id="BPRC01000009">
    <property type="protein sequence ID" value="GJE65724.1"/>
    <property type="molecule type" value="Genomic_DNA"/>
</dbReference>
<evidence type="ECO:0008006" key="4">
    <source>
        <dbReference type="Google" id="ProtNLM"/>
    </source>
</evidence>
<reference evidence="2" key="2">
    <citation type="submission" date="2021-08" db="EMBL/GenBank/DDBJ databases">
        <authorList>
            <person name="Tani A."/>
            <person name="Ola A."/>
            <person name="Ogura Y."/>
            <person name="Katsura K."/>
            <person name="Hayashi T."/>
        </authorList>
    </citation>
    <scope>NUCLEOTIDE SEQUENCE</scope>
    <source>
        <strain evidence="2">NBRC 15686</strain>
    </source>
</reference>
<sequence length="108" mass="11133">MTGSDEGVSSGASPNTMNAAQCRGARGLLGWSETELARRSGLDEGFVKGFEAGTGDPASGQVEALRSALMQGGVVFTNGATPGVRLSEQQRGGDEGTRVDQLTTENDR</sequence>
<dbReference type="Gene3D" id="1.10.260.40">
    <property type="entry name" value="lambda repressor-like DNA-binding domains"/>
    <property type="match status" value="1"/>
</dbReference>
<evidence type="ECO:0000313" key="3">
    <source>
        <dbReference type="Proteomes" id="UP001055039"/>
    </source>
</evidence>
<proteinExistence type="predicted"/>
<accession>A0ABQ4UEL6</accession>
<keyword evidence="3" id="KW-1185">Reference proteome</keyword>
<dbReference type="Proteomes" id="UP001055039">
    <property type="component" value="Unassembled WGS sequence"/>
</dbReference>